<keyword evidence="2" id="KW-1185">Reference proteome</keyword>
<gene>
    <name evidence="1" type="ORF">M422DRAFT_144395</name>
</gene>
<dbReference type="OrthoDB" id="1055148at2759"/>
<evidence type="ECO:0000313" key="1">
    <source>
        <dbReference type="EMBL" id="KIJ36418.1"/>
    </source>
</evidence>
<dbReference type="AlphaFoldDB" id="A0A0C9U115"/>
<dbReference type="HOGENOM" id="CLU_180933_0_0_1"/>
<feature type="non-terminal residue" evidence="1">
    <location>
        <position position="1"/>
    </location>
</feature>
<dbReference type="Proteomes" id="UP000054279">
    <property type="component" value="Unassembled WGS sequence"/>
</dbReference>
<name>A0A0C9U115_SPHS4</name>
<accession>A0A0C9U115</accession>
<reference evidence="1 2" key="1">
    <citation type="submission" date="2014-06" db="EMBL/GenBank/DDBJ databases">
        <title>Evolutionary Origins and Diversification of the Mycorrhizal Mutualists.</title>
        <authorList>
            <consortium name="DOE Joint Genome Institute"/>
            <consortium name="Mycorrhizal Genomics Consortium"/>
            <person name="Kohler A."/>
            <person name="Kuo A."/>
            <person name="Nagy L.G."/>
            <person name="Floudas D."/>
            <person name="Copeland A."/>
            <person name="Barry K.W."/>
            <person name="Cichocki N."/>
            <person name="Veneault-Fourrey C."/>
            <person name="LaButti K."/>
            <person name="Lindquist E.A."/>
            <person name="Lipzen A."/>
            <person name="Lundell T."/>
            <person name="Morin E."/>
            <person name="Murat C."/>
            <person name="Riley R."/>
            <person name="Ohm R."/>
            <person name="Sun H."/>
            <person name="Tunlid A."/>
            <person name="Henrissat B."/>
            <person name="Grigoriev I.V."/>
            <person name="Hibbett D.S."/>
            <person name="Martin F."/>
        </authorList>
    </citation>
    <scope>NUCLEOTIDE SEQUENCE [LARGE SCALE GENOMIC DNA]</scope>
    <source>
        <strain evidence="1 2">SS14</strain>
    </source>
</reference>
<dbReference type="EMBL" id="KN837178">
    <property type="protein sequence ID" value="KIJ36418.1"/>
    <property type="molecule type" value="Genomic_DNA"/>
</dbReference>
<evidence type="ECO:0000313" key="2">
    <source>
        <dbReference type="Proteomes" id="UP000054279"/>
    </source>
</evidence>
<sequence>ICYGIEVQPENDPYLQNAQRVLIAVDEAGTPGSFLIDIMPWFKSLKYLSAWMPGCNFQWKAALWQKYSQEILDLPFQEAK</sequence>
<organism evidence="1 2">
    <name type="scientific">Sphaerobolus stellatus (strain SS14)</name>
    <dbReference type="NCBI Taxonomy" id="990650"/>
    <lineage>
        <taxon>Eukaryota</taxon>
        <taxon>Fungi</taxon>
        <taxon>Dikarya</taxon>
        <taxon>Basidiomycota</taxon>
        <taxon>Agaricomycotina</taxon>
        <taxon>Agaricomycetes</taxon>
        <taxon>Phallomycetidae</taxon>
        <taxon>Geastrales</taxon>
        <taxon>Sphaerobolaceae</taxon>
        <taxon>Sphaerobolus</taxon>
    </lineage>
</organism>
<protein>
    <submittedName>
        <fullName evidence="1">Uncharacterized protein</fullName>
    </submittedName>
</protein>
<feature type="non-terminal residue" evidence="1">
    <location>
        <position position="80"/>
    </location>
</feature>
<proteinExistence type="predicted"/>